<accession>A0A1W6QYC7</accession>
<keyword evidence="1" id="KW-0614">Plasmid</keyword>
<sequence>MKLTNLNEIQEWSQKNLINRKQASKISGLNYEGFSSAIKRQHIKPFLEIGDEKGPSLTRLYLKSEVEEYANKLKEKRQKRQ</sequence>
<protein>
    <recommendedName>
        <fullName evidence="2">DNA-binding protein</fullName>
    </recommendedName>
</protein>
<evidence type="ECO:0008006" key="2">
    <source>
        <dbReference type="Google" id="ProtNLM"/>
    </source>
</evidence>
<dbReference type="RefSeq" id="WP_172689765.1">
    <property type="nucleotide sequence ID" value="NZ_KY303941.1"/>
</dbReference>
<organism evidence="1">
    <name type="scientific">Enterococcus faecalis</name>
    <name type="common">Streptococcus faecalis</name>
    <dbReference type="NCBI Taxonomy" id="1351"/>
    <lineage>
        <taxon>Bacteria</taxon>
        <taxon>Bacillati</taxon>
        <taxon>Bacillota</taxon>
        <taxon>Bacilli</taxon>
        <taxon>Lactobacillales</taxon>
        <taxon>Enterococcaceae</taxon>
        <taxon>Enterococcus</taxon>
    </lineage>
</organism>
<evidence type="ECO:0000313" key="1">
    <source>
        <dbReference type="EMBL" id="ARO46294.1"/>
    </source>
</evidence>
<reference evidence="1" key="1">
    <citation type="submission" date="2016-12" db="EMBL/GenBank/DDBJ databases">
        <title>Characterization of a Plasmid Isolated from Enterococcus faecalis found in the Fecal Material of a Blue Whale.</title>
        <authorList>
            <person name="McLaughlin R."/>
        </authorList>
    </citation>
    <scope>NUCLEOTIDE SEQUENCE</scope>
    <source>
        <strain evidence="1">3</strain>
        <plasmid evidence="1">pGTC3</plasmid>
    </source>
</reference>
<geneLocation type="plasmid" evidence="1">
    <name>pGTC3</name>
</geneLocation>
<dbReference type="EMBL" id="KY303941">
    <property type="protein sequence ID" value="ARO46294.1"/>
    <property type="molecule type" value="Genomic_DNA"/>
</dbReference>
<proteinExistence type="predicted"/>
<name>A0A1W6QYC7_ENTFL</name>
<dbReference type="AlphaFoldDB" id="A0A1W6QYC7"/>